<dbReference type="EMBL" id="QKWP01002486">
    <property type="protein sequence ID" value="RIB03175.1"/>
    <property type="molecule type" value="Genomic_DNA"/>
</dbReference>
<accession>A0A397TYT8</accession>
<dbReference type="OrthoDB" id="2404745at2759"/>
<evidence type="ECO:0000256" key="1">
    <source>
        <dbReference type="SAM" id="MobiDB-lite"/>
    </source>
</evidence>
<sequence length="125" mass="14013">MARQRTTTNGTTATITKRTSTIQAGSSMSTVAKARGRKSNVGTVLNTKKSVTNGKSRSRKTIKNDSYRKHEKHNSDDEFYQSDDNRDDIDIEDNVTINTNSNDGSQDMEDLIGLLQSMLILFYFI</sequence>
<dbReference type="AlphaFoldDB" id="A0A397TYT8"/>
<proteinExistence type="predicted"/>
<feature type="compositionally biased region" description="Acidic residues" evidence="1">
    <location>
        <begin position="77"/>
        <end position="93"/>
    </location>
</feature>
<feature type="compositionally biased region" description="Basic and acidic residues" evidence="1">
    <location>
        <begin position="62"/>
        <end position="76"/>
    </location>
</feature>
<gene>
    <name evidence="2" type="ORF">C2G38_808073</name>
</gene>
<reference evidence="2 3" key="1">
    <citation type="submission" date="2018-06" db="EMBL/GenBank/DDBJ databases">
        <title>Comparative genomics reveals the genomic features of Rhizophagus irregularis, R. cerebriforme, R. diaphanum and Gigaspora rosea, and their symbiotic lifestyle signature.</title>
        <authorList>
            <person name="Morin E."/>
            <person name="San Clemente H."/>
            <person name="Chen E.C.H."/>
            <person name="De La Providencia I."/>
            <person name="Hainaut M."/>
            <person name="Kuo A."/>
            <person name="Kohler A."/>
            <person name="Murat C."/>
            <person name="Tang N."/>
            <person name="Roy S."/>
            <person name="Loubradou J."/>
            <person name="Henrissat B."/>
            <person name="Grigoriev I.V."/>
            <person name="Corradi N."/>
            <person name="Roux C."/>
            <person name="Martin F.M."/>
        </authorList>
    </citation>
    <scope>NUCLEOTIDE SEQUENCE [LARGE SCALE GENOMIC DNA]</scope>
    <source>
        <strain evidence="2 3">DAOM 194757</strain>
    </source>
</reference>
<feature type="compositionally biased region" description="Low complexity" evidence="1">
    <location>
        <begin position="1"/>
        <end position="21"/>
    </location>
</feature>
<organism evidence="2 3">
    <name type="scientific">Gigaspora rosea</name>
    <dbReference type="NCBI Taxonomy" id="44941"/>
    <lineage>
        <taxon>Eukaryota</taxon>
        <taxon>Fungi</taxon>
        <taxon>Fungi incertae sedis</taxon>
        <taxon>Mucoromycota</taxon>
        <taxon>Glomeromycotina</taxon>
        <taxon>Glomeromycetes</taxon>
        <taxon>Diversisporales</taxon>
        <taxon>Gigasporaceae</taxon>
        <taxon>Gigaspora</taxon>
    </lineage>
</organism>
<evidence type="ECO:0000313" key="2">
    <source>
        <dbReference type="EMBL" id="RIB03175.1"/>
    </source>
</evidence>
<evidence type="ECO:0000313" key="3">
    <source>
        <dbReference type="Proteomes" id="UP000266673"/>
    </source>
</evidence>
<dbReference type="Proteomes" id="UP000266673">
    <property type="component" value="Unassembled WGS sequence"/>
</dbReference>
<name>A0A397TYT8_9GLOM</name>
<keyword evidence="3" id="KW-1185">Reference proteome</keyword>
<feature type="region of interest" description="Disordered" evidence="1">
    <location>
        <begin position="1"/>
        <end position="103"/>
    </location>
</feature>
<protein>
    <submittedName>
        <fullName evidence="2">Uncharacterized protein</fullName>
    </submittedName>
</protein>
<feature type="compositionally biased region" description="Polar residues" evidence="1">
    <location>
        <begin position="40"/>
        <end position="55"/>
    </location>
</feature>
<comment type="caution">
    <text evidence="2">The sequence shown here is derived from an EMBL/GenBank/DDBJ whole genome shotgun (WGS) entry which is preliminary data.</text>
</comment>